<keyword evidence="8" id="KW-0234">DNA repair</keyword>
<feature type="compositionally biased region" description="Polar residues" evidence="10">
    <location>
        <begin position="217"/>
        <end position="226"/>
    </location>
</feature>
<feature type="region of interest" description="Disordered" evidence="10">
    <location>
        <begin position="160"/>
        <end position="180"/>
    </location>
</feature>
<keyword evidence="5" id="KW-0378">Hydrolase</keyword>
<keyword evidence="13" id="KW-1185">Reference proteome</keyword>
<proteinExistence type="inferred from homology"/>
<comment type="similarity">
    <text evidence="2">Belongs to the SNF2/RAD54 helicase family.</text>
</comment>
<organism evidence="12 13">
    <name type="scientific">Aegilops tauschii subsp. strangulata</name>
    <name type="common">Goatgrass</name>
    <dbReference type="NCBI Taxonomy" id="200361"/>
    <lineage>
        <taxon>Eukaryota</taxon>
        <taxon>Viridiplantae</taxon>
        <taxon>Streptophyta</taxon>
        <taxon>Embryophyta</taxon>
        <taxon>Tracheophyta</taxon>
        <taxon>Spermatophyta</taxon>
        <taxon>Magnoliopsida</taxon>
        <taxon>Liliopsida</taxon>
        <taxon>Poales</taxon>
        <taxon>Poaceae</taxon>
        <taxon>BOP clade</taxon>
        <taxon>Pooideae</taxon>
        <taxon>Triticodae</taxon>
        <taxon>Triticeae</taxon>
        <taxon>Triticinae</taxon>
        <taxon>Aegilops</taxon>
    </lineage>
</organism>
<evidence type="ECO:0000313" key="13">
    <source>
        <dbReference type="Proteomes" id="UP000015105"/>
    </source>
</evidence>
<dbReference type="InterPro" id="IPR058951">
    <property type="entry name" value="WHD_Rad26_CSB-like"/>
</dbReference>
<evidence type="ECO:0000256" key="5">
    <source>
        <dbReference type="ARBA" id="ARBA00022806"/>
    </source>
</evidence>
<reference evidence="12" key="3">
    <citation type="journal article" date="2017" name="Nature">
        <title>Genome sequence of the progenitor of the wheat D genome Aegilops tauschii.</title>
        <authorList>
            <person name="Luo M.C."/>
            <person name="Gu Y.Q."/>
            <person name="Puiu D."/>
            <person name="Wang H."/>
            <person name="Twardziok S.O."/>
            <person name="Deal K.R."/>
            <person name="Huo N."/>
            <person name="Zhu T."/>
            <person name="Wang L."/>
            <person name="Wang Y."/>
            <person name="McGuire P.E."/>
            <person name="Liu S."/>
            <person name="Long H."/>
            <person name="Ramasamy R.K."/>
            <person name="Rodriguez J.C."/>
            <person name="Van S.L."/>
            <person name="Yuan L."/>
            <person name="Wang Z."/>
            <person name="Xia Z."/>
            <person name="Xiao L."/>
            <person name="Anderson O.D."/>
            <person name="Ouyang S."/>
            <person name="Liang Y."/>
            <person name="Zimin A.V."/>
            <person name="Pertea G."/>
            <person name="Qi P."/>
            <person name="Bennetzen J.L."/>
            <person name="Dai X."/>
            <person name="Dawson M.W."/>
            <person name="Muller H.G."/>
            <person name="Kugler K."/>
            <person name="Rivarola-Duarte L."/>
            <person name="Spannagl M."/>
            <person name="Mayer K.F.X."/>
            <person name="Lu F.H."/>
            <person name="Bevan M.W."/>
            <person name="Leroy P."/>
            <person name="Li P."/>
            <person name="You F.M."/>
            <person name="Sun Q."/>
            <person name="Liu Z."/>
            <person name="Lyons E."/>
            <person name="Wicker T."/>
            <person name="Salzberg S.L."/>
            <person name="Devos K.M."/>
            <person name="Dvorak J."/>
        </authorList>
    </citation>
    <scope>NUCLEOTIDE SEQUENCE [LARGE SCALE GENOMIC DNA]</scope>
    <source>
        <strain evidence="12">cv. AL8/78</strain>
    </source>
</reference>
<reference evidence="12" key="5">
    <citation type="journal article" date="2021" name="G3 (Bethesda)">
        <title>Aegilops tauschii genome assembly Aet v5.0 features greater sequence contiguity and improved annotation.</title>
        <authorList>
            <person name="Wang L."/>
            <person name="Zhu T."/>
            <person name="Rodriguez J.C."/>
            <person name="Deal K.R."/>
            <person name="Dubcovsky J."/>
            <person name="McGuire P.E."/>
            <person name="Lux T."/>
            <person name="Spannagl M."/>
            <person name="Mayer K.F.X."/>
            <person name="Baldrich P."/>
            <person name="Meyers B.C."/>
            <person name="Huo N."/>
            <person name="Gu Y.Q."/>
            <person name="Zhou H."/>
            <person name="Devos K.M."/>
            <person name="Bennetzen J.L."/>
            <person name="Unver T."/>
            <person name="Budak H."/>
            <person name="Gulick P.J."/>
            <person name="Galiba G."/>
            <person name="Kalapos B."/>
            <person name="Nelson D.R."/>
            <person name="Li P."/>
            <person name="You F.M."/>
            <person name="Luo M.C."/>
            <person name="Dvorak J."/>
        </authorList>
    </citation>
    <scope>NUCLEOTIDE SEQUENCE [LARGE SCALE GENOMIC DNA]</scope>
    <source>
        <strain evidence="12">cv. AL8/78</strain>
    </source>
</reference>
<dbReference type="PANTHER" id="PTHR45629:SF7">
    <property type="entry name" value="DNA EXCISION REPAIR PROTEIN ERCC-6-RELATED"/>
    <property type="match status" value="1"/>
</dbReference>
<evidence type="ECO:0000313" key="12">
    <source>
        <dbReference type="EnsemblPlants" id="AET3Gv20178700.8"/>
    </source>
</evidence>
<dbReference type="PANTHER" id="PTHR45629">
    <property type="entry name" value="SNF2/RAD54 FAMILY MEMBER"/>
    <property type="match status" value="1"/>
</dbReference>
<keyword evidence="7" id="KW-0238">DNA-binding</keyword>
<reference evidence="12" key="4">
    <citation type="submission" date="2019-03" db="UniProtKB">
        <authorList>
            <consortium name="EnsemblPlants"/>
        </authorList>
    </citation>
    <scope>IDENTIFICATION</scope>
</reference>
<evidence type="ECO:0000256" key="4">
    <source>
        <dbReference type="ARBA" id="ARBA00022763"/>
    </source>
</evidence>
<reference evidence="13" key="1">
    <citation type="journal article" date="2014" name="Science">
        <title>Ancient hybridizations among the ancestral genomes of bread wheat.</title>
        <authorList>
            <consortium name="International Wheat Genome Sequencing Consortium,"/>
            <person name="Marcussen T."/>
            <person name="Sandve S.R."/>
            <person name="Heier L."/>
            <person name="Spannagl M."/>
            <person name="Pfeifer M."/>
            <person name="Jakobsen K.S."/>
            <person name="Wulff B.B."/>
            <person name="Steuernagel B."/>
            <person name="Mayer K.F."/>
            <person name="Olsen O.A."/>
        </authorList>
    </citation>
    <scope>NUCLEOTIDE SEQUENCE [LARGE SCALE GENOMIC DNA]</scope>
    <source>
        <strain evidence="13">cv. AL8/78</strain>
    </source>
</reference>
<sequence length="312" mass="33266">MKDLFTLQDDDKNGSTETSNIFGQLSEDVNIGAPDGEERGERPSALPTSAEAEPSVDGDGKSDLRSDQADEESNILKSLFDGQGVHSAINHDAIMSANDDQKLRLEAEASQVAQRAAEALRQSRMLRSRDDFAVPTWTGRAGAAGAPTSVRRKFGSTLNTQLVSSSQPSEGSSSSSRVQSLQVGALHGKALSSAELLAKMCGTREGAASDALEHQLSLGSTSNQRPGSTENGRTSNSSSSRNMIVQPEVLIRQLCTFIQQNGGSASSTSLTEHFKNRIQPKDMLVFKNLLKEIATLQRGAGGATWVLKPEYG</sequence>
<feature type="compositionally biased region" description="Basic and acidic residues" evidence="10">
    <location>
        <begin position="1"/>
        <end position="14"/>
    </location>
</feature>
<dbReference type="GO" id="GO:0008094">
    <property type="term" value="F:ATP-dependent activity, acting on DNA"/>
    <property type="evidence" value="ECO:0007669"/>
    <property type="project" value="TreeGrafter"/>
</dbReference>
<evidence type="ECO:0000256" key="8">
    <source>
        <dbReference type="ARBA" id="ARBA00023204"/>
    </source>
</evidence>
<evidence type="ECO:0000256" key="3">
    <source>
        <dbReference type="ARBA" id="ARBA00022741"/>
    </source>
</evidence>
<keyword evidence="6" id="KW-0067">ATP-binding</keyword>
<evidence type="ECO:0000256" key="10">
    <source>
        <dbReference type="SAM" id="MobiDB-lite"/>
    </source>
</evidence>
<feature type="region of interest" description="Disordered" evidence="10">
    <location>
        <begin position="1"/>
        <end position="70"/>
    </location>
</feature>
<dbReference type="InterPro" id="IPR050496">
    <property type="entry name" value="SNF2_RAD54_helicase_repair"/>
</dbReference>
<evidence type="ECO:0000256" key="7">
    <source>
        <dbReference type="ARBA" id="ARBA00023125"/>
    </source>
</evidence>
<evidence type="ECO:0000256" key="9">
    <source>
        <dbReference type="ARBA" id="ARBA00023242"/>
    </source>
</evidence>
<dbReference type="GO" id="GO:0005634">
    <property type="term" value="C:nucleus"/>
    <property type="evidence" value="ECO:0007669"/>
    <property type="project" value="TreeGrafter"/>
</dbReference>
<keyword evidence="9" id="KW-0539">Nucleus</keyword>
<feature type="compositionally biased region" description="Low complexity" evidence="10">
    <location>
        <begin position="227"/>
        <end position="241"/>
    </location>
</feature>
<dbReference type="EnsemblPlants" id="AET3Gv20178700.8">
    <property type="protein sequence ID" value="AET3Gv20178700.8"/>
    <property type="gene ID" value="AET3Gv20178700"/>
</dbReference>
<feature type="region of interest" description="Disordered" evidence="10">
    <location>
        <begin position="217"/>
        <end position="241"/>
    </location>
</feature>
<accession>A0A453E0C0</accession>
<feature type="compositionally biased region" description="Basic and acidic residues" evidence="10">
    <location>
        <begin position="58"/>
        <end position="68"/>
    </location>
</feature>
<comment type="subcellular location">
    <subcellularLocation>
        <location evidence="1">Nucleus</location>
    </subcellularLocation>
</comment>
<evidence type="ECO:0000256" key="1">
    <source>
        <dbReference type="ARBA" id="ARBA00004123"/>
    </source>
</evidence>
<reference evidence="13" key="2">
    <citation type="journal article" date="2017" name="Nat. Plants">
        <title>The Aegilops tauschii genome reveals multiple impacts of transposons.</title>
        <authorList>
            <person name="Zhao G."/>
            <person name="Zou C."/>
            <person name="Li K."/>
            <person name="Wang K."/>
            <person name="Li T."/>
            <person name="Gao L."/>
            <person name="Zhang X."/>
            <person name="Wang H."/>
            <person name="Yang Z."/>
            <person name="Liu X."/>
            <person name="Jiang W."/>
            <person name="Mao L."/>
            <person name="Kong X."/>
            <person name="Jiao Y."/>
            <person name="Jia J."/>
        </authorList>
    </citation>
    <scope>NUCLEOTIDE SEQUENCE [LARGE SCALE GENOMIC DNA]</scope>
    <source>
        <strain evidence="13">cv. AL8/78</strain>
    </source>
</reference>
<evidence type="ECO:0000259" key="11">
    <source>
        <dbReference type="Pfam" id="PF25875"/>
    </source>
</evidence>
<dbReference type="GO" id="GO:0006283">
    <property type="term" value="P:transcription-coupled nucleotide-excision repair"/>
    <property type="evidence" value="ECO:0007669"/>
    <property type="project" value="TreeGrafter"/>
</dbReference>
<keyword evidence="4" id="KW-0227">DNA damage</keyword>
<feature type="compositionally biased region" description="Low complexity" evidence="10">
    <location>
        <begin position="163"/>
        <end position="180"/>
    </location>
</feature>
<evidence type="ECO:0000256" key="6">
    <source>
        <dbReference type="ARBA" id="ARBA00022840"/>
    </source>
</evidence>
<name>A0A453E0C0_AEGTS</name>
<keyword evidence="3" id="KW-0547">Nucleotide-binding</keyword>
<dbReference type="CDD" id="cd22254">
    <property type="entry name" value="CSB_WHD"/>
    <property type="match status" value="1"/>
</dbReference>
<evidence type="ECO:0000256" key="2">
    <source>
        <dbReference type="ARBA" id="ARBA00007025"/>
    </source>
</evidence>
<dbReference type="Proteomes" id="UP000015105">
    <property type="component" value="Chromosome 3D"/>
</dbReference>
<dbReference type="Pfam" id="PF25875">
    <property type="entry name" value="WHD_Rad26_CSB"/>
    <property type="match status" value="1"/>
</dbReference>
<dbReference type="AlphaFoldDB" id="A0A453E0C0"/>
<feature type="domain" description="Rad26/CSB-like winged helix DNA-binding" evidence="11">
    <location>
        <begin position="249"/>
        <end position="311"/>
    </location>
</feature>
<keyword evidence="5" id="KW-0347">Helicase</keyword>
<protein>
    <recommendedName>
        <fullName evidence="11">Rad26/CSB-like winged helix DNA-binding domain-containing protein</fullName>
    </recommendedName>
</protein>
<dbReference type="Gramene" id="AET3Gv20178700.8">
    <property type="protein sequence ID" value="AET3Gv20178700.8"/>
    <property type="gene ID" value="AET3Gv20178700"/>
</dbReference>